<dbReference type="InterPro" id="IPR004477">
    <property type="entry name" value="ComEC_N"/>
</dbReference>
<evidence type="ECO:0000256" key="2">
    <source>
        <dbReference type="ARBA" id="ARBA00022475"/>
    </source>
</evidence>
<dbReference type="NCBIfam" id="TIGR00360">
    <property type="entry name" value="ComEC_N-term"/>
    <property type="match status" value="1"/>
</dbReference>
<dbReference type="RefSeq" id="WP_267612765.1">
    <property type="nucleotide sequence ID" value="NZ_JAOVZQ010000001.1"/>
</dbReference>
<dbReference type="Proteomes" id="UP001081283">
    <property type="component" value="Unassembled WGS sequence"/>
</dbReference>
<keyword evidence="2" id="KW-1003">Cell membrane</keyword>
<gene>
    <name evidence="9" type="ORF">OEG82_12560</name>
</gene>
<feature type="transmembrane region" description="Helical" evidence="6">
    <location>
        <begin position="317"/>
        <end position="339"/>
    </location>
</feature>
<evidence type="ECO:0000259" key="8">
    <source>
        <dbReference type="Pfam" id="PF13567"/>
    </source>
</evidence>
<dbReference type="Pfam" id="PF13567">
    <property type="entry name" value="DUF4131"/>
    <property type="match status" value="1"/>
</dbReference>
<dbReference type="EMBL" id="JAOVZQ010000001">
    <property type="protein sequence ID" value="MCY0094849.1"/>
    <property type="molecule type" value="Genomic_DNA"/>
</dbReference>
<dbReference type="InterPro" id="IPR052159">
    <property type="entry name" value="Competence_DNA_uptake"/>
</dbReference>
<keyword evidence="3 6" id="KW-0812">Transmembrane</keyword>
<evidence type="ECO:0000256" key="1">
    <source>
        <dbReference type="ARBA" id="ARBA00004651"/>
    </source>
</evidence>
<comment type="subcellular location">
    <subcellularLocation>
        <location evidence="1">Cell membrane</location>
        <topology evidence="1">Multi-pass membrane protein</topology>
    </subcellularLocation>
</comment>
<accession>A0ABT3YG21</accession>
<feature type="transmembrane region" description="Helical" evidence="6">
    <location>
        <begin position="57"/>
        <end position="74"/>
    </location>
</feature>
<protein>
    <submittedName>
        <fullName evidence="9">ComEC/Rec2 family competence protein</fullName>
    </submittedName>
</protein>
<comment type="caution">
    <text evidence="9">The sequence shown here is derived from an EMBL/GenBank/DDBJ whole genome shotgun (WGS) entry which is preliminary data.</text>
</comment>
<evidence type="ECO:0000259" key="7">
    <source>
        <dbReference type="Pfam" id="PF03772"/>
    </source>
</evidence>
<reference evidence="9" key="1">
    <citation type="submission" date="2022-10" db="EMBL/GenBank/DDBJ databases">
        <title>Hoeflea sp. J2-29, isolated from marine algae.</title>
        <authorList>
            <person name="Kristyanto S."/>
            <person name="Kim J.M."/>
            <person name="Jeon C.O."/>
        </authorList>
    </citation>
    <scope>NUCLEOTIDE SEQUENCE</scope>
    <source>
        <strain evidence="9">J2-29</strain>
    </source>
</reference>
<proteinExistence type="predicted"/>
<organism evidence="9 10">
    <name type="scientific">Hoeflea ulvae</name>
    <dbReference type="NCBI Taxonomy" id="2983764"/>
    <lineage>
        <taxon>Bacteria</taxon>
        <taxon>Pseudomonadati</taxon>
        <taxon>Pseudomonadota</taxon>
        <taxon>Alphaproteobacteria</taxon>
        <taxon>Hyphomicrobiales</taxon>
        <taxon>Rhizobiaceae</taxon>
        <taxon>Hoeflea</taxon>
    </lineage>
</organism>
<feature type="transmembrane region" description="Helical" evidence="6">
    <location>
        <begin position="360"/>
        <end position="379"/>
    </location>
</feature>
<dbReference type="Pfam" id="PF03772">
    <property type="entry name" value="Competence"/>
    <property type="match status" value="1"/>
</dbReference>
<feature type="domain" description="DUF4131" evidence="8">
    <location>
        <begin position="56"/>
        <end position="207"/>
    </location>
</feature>
<evidence type="ECO:0000256" key="3">
    <source>
        <dbReference type="ARBA" id="ARBA00022692"/>
    </source>
</evidence>
<evidence type="ECO:0000256" key="6">
    <source>
        <dbReference type="SAM" id="Phobius"/>
    </source>
</evidence>
<keyword evidence="10" id="KW-1185">Reference proteome</keyword>
<feature type="transmembrane region" description="Helical" evidence="6">
    <location>
        <begin position="385"/>
        <end position="404"/>
    </location>
</feature>
<dbReference type="PANTHER" id="PTHR30619:SF1">
    <property type="entry name" value="RECOMBINATION PROTEIN 2"/>
    <property type="match status" value="1"/>
</dbReference>
<evidence type="ECO:0000256" key="4">
    <source>
        <dbReference type="ARBA" id="ARBA00022989"/>
    </source>
</evidence>
<dbReference type="PANTHER" id="PTHR30619">
    <property type="entry name" value="DNA INTERNALIZATION/COMPETENCE PROTEIN COMEC/REC2"/>
    <property type="match status" value="1"/>
</dbReference>
<evidence type="ECO:0000313" key="9">
    <source>
        <dbReference type="EMBL" id="MCY0094849.1"/>
    </source>
</evidence>
<feature type="transmembrane region" description="Helical" evidence="6">
    <location>
        <begin position="276"/>
        <end position="297"/>
    </location>
</feature>
<name>A0ABT3YG21_9HYPH</name>
<feature type="transmembrane region" description="Helical" evidence="6">
    <location>
        <begin position="30"/>
        <end position="51"/>
    </location>
</feature>
<keyword evidence="5 6" id="KW-0472">Membrane</keyword>
<dbReference type="InterPro" id="IPR025405">
    <property type="entry name" value="DUF4131"/>
</dbReference>
<evidence type="ECO:0000313" key="10">
    <source>
        <dbReference type="Proteomes" id="UP001081283"/>
    </source>
</evidence>
<feature type="domain" description="ComEC/Rec2-related protein" evidence="7">
    <location>
        <begin position="255"/>
        <end position="409"/>
    </location>
</feature>
<sequence>MTDPQTGKGRALPQRLHTAMSQAVGRERECGLGFLFLPVAMGAGAGLFYSASRDPGLLLPGLGLLVAAFIAMLTREAHLGASRAAALAAALCAGACAAGFEQQRGAILLDSDVITQITGQVEAREFGPAGRVWYLIDLLSTAGPEIRRPPARVRLVARAPHPPVPVGAVISGRARLSAPSGPVLPGGFDFAFKAFVDGIGAHGFFYSAPEASAPSLRRTGLLQPFRLHLRRIREQISTRIRTVLPGDPGGVAAALAVSDRRGISTATQDALRATGLAHILAISGLHMALAAGTLYIGLRKLLALFPPLVEAFPVRKIAAVGALMVATAYLLISGGSVATQRAWVMLAIMLGAVLADRSALTMRNVALAALVIIIITPSAVVGPGFQMSFAATAALISAYAALAARSRDSAAATPGLWGAPGRSAGSSCWPS</sequence>
<evidence type="ECO:0000256" key="5">
    <source>
        <dbReference type="ARBA" id="ARBA00023136"/>
    </source>
</evidence>
<keyword evidence="4 6" id="KW-1133">Transmembrane helix</keyword>